<keyword evidence="4" id="KW-0106">Calcium</keyword>
<dbReference type="InterPro" id="IPR001464">
    <property type="entry name" value="Annexin"/>
</dbReference>
<comment type="similarity">
    <text evidence="1 4">Belongs to the annexin family.</text>
</comment>
<name>A0ABM1SBD8_LIMPO</name>
<dbReference type="RefSeq" id="XP_022240943.1">
    <property type="nucleotide sequence ID" value="XM_022385235.1"/>
</dbReference>
<dbReference type="SUPFAM" id="SSF47874">
    <property type="entry name" value="Annexin"/>
    <property type="match status" value="1"/>
</dbReference>
<organism evidence="6 7">
    <name type="scientific">Limulus polyphemus</name>
    <name type="common">Atlantic horseshoe crab</name>
    <dbReference type="NCBI Taxonomy" id="6850"/>
    <lineage>
        <taxon>Eukaryota</taxon>
        <taxon>Metazoa</taxon>
        <taxon>Ecdysozoa</taxon>
        <taxon>Arthropoda</taxon>
        <taxon>Chelicerata</taxon>
        <taxon>Merostomata</taxon>
        <taxon>Xiphosura</taxon>
        <taxon>Limulidae</taxon>
        <taxon>Limulus</taxon>
    </lineage>
</organism>
<feature type="compositionally biased region" description="Low complexity" evidence="5">
    <location>
        <begin position="70"/>
        <end position="79"/>
    </location>
</feature>
<dbReference type="PRINTS" id="PR00196">
    <property type="entry name" value="ANNEXIN"/>
</dbReference>
<accession>A0ABM1SBD8</accession>
<dbReference type="PROSITE" id="PS00223">
    <property type="entry name" value="ANNEXIN_1"/>
    <property type="match status" value="3"/>
</dbReference>
<feature type="region of interest" description="Disordered" evidence="5">
    <location>
        <begin position="1"/>
        <end position="257"/>
    </location>
</feature>
<dbReference type="Pfam" id="PF00191">
    <property type="entry name" value="Annexin"/>
    <property type="match status" value="4"/>
</dbReference>
<evidence type="ECO:0000256" key="3">
    <source>
        <dbReference type="ARBA" id="ARBA00023216"/>
    </source>
</evidence>
<evidence type="ECO:0000256" key="5">
    <source>
        <dbReference type="SAM" id="MobiDB-lite"/>
    </source>
</evidence>
<keyword evidence="2 4" id="KW-0677">Repeat</keyword>
<dbReference type="InterPro" id="IPR018252">
    <property type="entry name" value="Annexin_repeat_CS"/>
</dbReference>
<reference evidence="7" key="1">
    <citation type="submission" date="2025-08" db="UniProtKB">
        <authorList>
            <consortium name="RefSeq"/>
        </authorList>
    </citation>
    <scope>IDENTIFICATION</scope>
    <source>
        <tissue evidence="7">Muscle</tissue>
    </source>
</reference>
<feature type="compositionally biased region" description="Low complexity" evidence="5">
    <location>
        <begin position="201"/>
        <end position="218"/>
    </location>
</feature>
<evidence type="ECO:0000313" key="6">
    <source>
        <dbReference type="Proteomes" id="UP000694941"/>
    </source>
</evidence>
<dbReference type="SMART" id="SM00335">
    <property type="entry name" value="ANX"/>
    <property type="match status" value="4"/>
</dbReference>
<dbReference type="GeneID" id="106458878"/>
<dbReference type="PRINTS" id="PR01871">
    <property type="entry name" value="ANNEXINVII"/>
</dbReference>
<gene>
    <name evidence="7" type="primary">LOC106458878</name>
</gene>
<proteinExistence type="inferred from homology"/>
<feature type="compositionally biased region" description="Polar residues" evidence="5">
    <location>
        <begin position="26"/>
        <end position="47"/>
    </location>
</feature>
<dbReference type="PANTHER" id="PTHR10502:SF102">
    <property type="entry name" value="ANNEXIN B11"/>
    <property type="match status" value="1"/>
</dbReference>
<protein>
    <recommendedName>
        <fullName evidence="4">Annexin</fullName>
    </recommendedName>
</protein>
<dbReference type="Proteomes" id="UP000694941">
    <property type="component" value="Unplaced"/>
</dbReference>
<keyword evidence="4" id="KW-0111">Calcium/phospholipid-binding</keyword>
<keyword evidence="3 4" id="KW-0041">Annexin</keyword>
<evidence type="ECO:0000313" key="7">
    <source>
        <dbReference type="RefSeq" id="XP_022240943.1"/>
    </source>
</evidence>
<feature type="compositionally biased region" description="Polar residues" evidence="5">
    <location>
        <begin position="136"/>
        <end position="155"/>
    </location>
</feature>
<evidence type="ECO:0000256" key="1">
    <source>
        <dbReference type="ARBA" id="ARBA00007831"/>
    </source>
</evidence>
<keyword evidence="6" id="KW-1185">Reference proteome</keyword>
<evidence type="ECO:0000256" key="2">
    <source>
        <dbReference type="ARBA" id="ARBA00022737"/>
    </source>
</evidence>
<feature type="compositionally biased region" description="Low complexity" evidence="5">
    <location>
        <begin position="94"/>
        <end position="135"/>
    </location>
</feature>
<evidence type="ECO:0000256" key="4">
    <source>
        <dbReference type="RuleBase" id="RU003540"/>
    </source>
</evidence>
<dbReference type="PANTHER" id="PTHR10502">
    <property type="entry name" value="ANNEXIN"/>
    <property type="match status" value="1"/>
</dbReference>
<comment type="domain">
    <text evidence="4">A pair of annexin repeats may form one binding site for calcium and phospholipid.</text>
</comment>
<dbReference type="Gene3D" id="1.10.220.10">
    <property type="entry name" value="Annexin"/>
    <property type="match status" value="4"/>
</dbReference>
<dbReference type="InterPro" id="IPR037104">
    <property type="entry name" value="Annexin_sf"/>
</dbReference>
<dbReference type="InterPro" id="IPR018502">
    <property type="entry name" value="Annexin_repeat"/>
</dbReference>
<sequence length="609" mass="64292">MSYPYGAGYPSQQGSQVPTYPPYPGSQGNQQAPIGFNINNPPQQGYPSSAGGYLPHAGGTYPPPPGGGYPPQSTGGSYPLSSSVPGYPQPTLQGGYTIPSSGGSYPPPSGVGYPSSTGSSYPPPSSGAGYPLSSGVAYSSLTGQGFSPSTGSSYLPPSGASYASPTGGRFSSPPSGEGYPSPPTQGGYLPSSVAVYPPPTGGTYPSPSGASYPSSPGGHLPQTLSYGSGYPPGQQPPANLYSSTTPYPAQPSGGHGALAQSVYPQLSVAVCPSVPTQSLYSSTGGKSSYTTMSQSQQGTVVPAQPFDPQADAQTLRKAMKGLGTDEKSIINVLARRVNAQRQQIAISYKTQFGKDLVKDLKSELSGRFEDVIMALMTPLSDFLASELHQAVSGLGTDEHALIEILCTRNNHDIRQITEAYKKLYRQSLERDLIGDTSGYYRRLLVSMTTGGRDEGPADPAKAKQDAQSLYNAGVKRWGTDESTFNAIMASRSFAHLGLVFLEYQKIAGHSVPQAIEREFSGDIKQGLLTIARCVENRPAYFAEKLHKSMKGLGTLDRTLIRIVTSRCEIDMVQIKQEYQKMFGKPLEKDISDDTSGDYKRVLIALIGGA</sequence>
<dbReference type="PROSITE" id="PS51897">
    <property type="entry name" value="ANNEXIN_2"/>
    <property type="match status" value="4"/>
</dbReference>